<evidence type="ECO:0000256" key="1">
    <source>
        <dbReference type="ARBA" id="ARBA00022801"/>
    </source>
</evidence>
<dbReference type="Proteomes" id="UP000367750">
    <property type="component" value="Unassembled WGS sequence"/>
</dbReference>
<protein>
    <submittedName>
        <fullName evidence="3">Class D sortase</fullName>
    </submittedName>
</protein>
<dbReference type="Gene3D" id="2.40.260.10">
    <property type="entry name" value="Sortase"/>
    <property type="match status" value="1"/>
</dbReference>
<evidence type="ECO:0000313" key="3">
    <source>
        <dbReference type="EMBL" id="KAA8997128.1"/>
    </source>
</evidence>
<name>A0A5J5FUY2_9BACL</name>
<feature type="active site" description="Acyl-thioester intermediate" evidence="2">
    <location>
        <position position="197"/>
    </location>
</feature>
<dbReference type="InterPro" id="IPR042000">
    <property type="entry name" value="Sortase_D_2"/>
</dbReference>
<sequence>MRKLSYLLIAAGILVLLYPWGNERYNDWQQARLLAEAERSFADADTATPSPGSSDLRSKYEAVSRILQEGELEEPEASPEAASEEHAIGVIEIPSIEVKLPILEGATKANMKHAAAHVAGTAPLGESGNSAVAAHRAHTKGRLFNRLGEVKIGDSIVVKARGQIYSYKVVEIRRVLPTDLRVLEDRGQDSMLTLITCDPMINPTHRLIIHAKMP</sequence>
<organism evidence="3 4">
    <name type="scientific">Paenibacillus spiritus</name>
    <dbReference type="NCBI Taxonomy" id="2496557"/>
    <lineage>
        <taxon>Bacteria</taxon>
        <taxon>Bacillati</taxon>
        <taxon>Bacillota</taxon>
        <taxon>Bacilli</taxon>
        <taxon>Bacillales</taxon>
        <taxon>Paenibacillaceae</taxon>
        <taxon>Paenibacillus</taxon>
    </lineage>
</organism>
<evidence type="ECO:0000256" key="2">
    <source>
        <dbReference type="PIRSR" id="PIRSR605754-1"/>
    </source>
</evidence>
<feature type="active site" description="Proton donor/acceptor" evidence="2">
    <location>
        <position position="135"/>
    </location>
</feature>
<reference evidence="3 4" key="1">
    <citation type="submission" date="2019-09" db="EMBL/GenBank/DDBJ databases">
        <title>Bacillus ochoae sp. nov., Paenibacillus whitsoniae sp. nov., Paenibacillus spiritus sp. nov. Isolated from the Mars Exploration Rover during spacecraft assembly.</title>
        <authorList>
            <person name="Seuylemezian A."/>
            <person name="Vaishampayan P."/>
        </authorList>
    </citation>
    <scope>NUCLEOTIDE SEQUENCE [LARGE SCALE GENOMIC DNA]</scope>
    <source>
        <strain evidence="3 4">MER_111</strain>
    </source>
</reference>
<dbReference type="RefSeq" id="WP_150459593.1">
    <property type="nucleotide sequence ID" value="NZ_VYKK01000030.1"/>
</dbReference>
<dbReference type="AlphaFoldDB" id="A0A5J5FUY2"/>
<proteinExistence type="predicted"/>
<keyword evidence="1" id="KW-0378">Hydrolase</keyword>
<keyword evidence="4" id="KW-1185">Reference proteome</keyword>
<evidence type="ECO:0000313" key="4">
    <source>
        <dbReference type="Proteomes" id="UP000367750"/>
    </source>
</evidence>
<accession>A0A5J5FUY2</accession>
<dbReference type="GO" id="GO:0016787">
    <property type="term" value="F:hydrolase activity"/>
    <property type="evidence" value="ECO:0007669"/>
    <property type="project" value="UniProtKB-KW"/>
</dbReference>
<gene>
    <name evidence="3" type="ORF">F4V43_17680</name>
</gene>
<dbReference type="SUPFAM" id="SSF63817">
    <property type="entry name" value="Sortase"/>
    <property type="match status" value="1"/>
</dbReference>
<dbReference type="InterPro" id="IPR005754">
    <property type="entry name" value="Sortase"/>
</dbReference>
<dbReference type="InterPro" id="IPR023365">
    <property type="entry name" value="Sortase_dom-sf"/>
</dbReference>
<comment type="caution">
    <text evidence="3">The sequence shown here is derived from an EMBL/GenBank/DDBJ whole genome shotgun (WGS) entry which is preliminary data.</text>
</comment>
<dbReference type="OrthoDB" id="154054at2"/>
<dbReference type="Pfam" id="PF04203">
    <property type="entry name" value="Sortase"/>
    <property type="match status" value="1"/>
</dbReference>
<dbReference type="CDD" id="cd06166">
    <property type="entry name" value="Sortase_D_2"/>
    <property type="match status" value="1"/>
</dbReference>
<dbReference type="NCBIfam" id="TIGR01076">
    <property type="entry name" value="sortase_fam"/>
    <property type="match status" value="1"/>
</dbReference>
<dbReference type="EMBL" id="VYKK01000030">
    <property type="protein sequence ID" value="KAA8997128.1"/>
    <property type="molecule type" value="Genomic_DNA"/>
</dbReference>